<dbReference type="CDD" id="cd16385">
    <property type="entry name" value="IcmL"/>
    <property type="match status" value="1"/>
</dbReference>
<evidence type="ECO:0000256" key="1">
    <source>
        <dbReference type="SAM" id="Phobius"/>
    </source>
</evidence>
<gene>
    <name evidence="2" type="ORF">MMH89_04120</name>
</gene>
<keyword evidence="1" id="KW-1133">Transmembrane helix</keyword>
<keyword evidence="1" id="KW-0472">Membrane</keyword>
<dbReference type="EMBL" id="CP092900">
    <property type="protein sequence ID" value="UTC24404.1"/>
    <property type="molecule type" value="Genomic_DNA"/>
</dbReference>
<protein>
    <submittedName>
        <fullName evidence="2">Type IVB secretion system apparatus protein IcmL/DotI</fullName>
    </submittedName>
</protein>
<dbReference type="Pfam" id="PF11393">
    <property type="entry name" value="T4BSS_DotI_IcmL"/>
    <property type="match status" value="1"/>
</dbReference>
<evidence type="ECO:0000313" key="2">
    <source>
        <dbReference type="EMBL" id="UTC24404.1"/>
    </source>
</evidence>
<keyword evidence="3" id="KW-1185">Reference proteome</keyword>
<dbReference type="Proteomes" id="UP001055955">
    <property type="component" value="Chromosome"/>
</dbReference>
<feature type="transmembrane region" description="Helical" evidence="1">
    <location>
        <begin position="20"/>
        <end position="39"/>
    </location>
</feature>
<name>A0ABY5DJ94_9GAMM</name>
<dbReference type="RefSeq" id="WP_258568187.1">
    <property type="nucleotide sequence ID" value="NZ_CP092900.1"/>
</dbReference>
<dbReference type="NCBIfam" id="NF038072">
    <property type="entry name" value="IcmL_DotI_only"/>
    <property type="match status" value="1"/>
</dbReference>
<dbReference type="InterPro" id="IPR021055">
    <property type="entry name" value="T4BSS_IcmL/DotI"/>
</dbReference>
<evidence type="ECO:0000313" key="3">
    <source>
        <dbReference type="Proteomes" id="UP001055955"/>
    </source>
</evidence>
<sequence length="206" mass="22881">MADDALEQVRLRNSFYQDGYRKVLTLCLILCVTNALSIIGSYKAYTRAPDPYFFATSTDGRIIPVQPLDEPGRSPAELLNWASQAALRIYAYDYVNYKDDLQSVSSMFTGSGWASFQKSLTDSRILKAVLANKLVMSAKLTGSPVITMQGLRQGRYLWKVEMPLLIKQQGQSTAAFPVKLDMIIQRVSTVNNPEGIAIESIIVTEG</sequence>
<keyword evidence="1" id="KW-0812">Transmembrane</keyword>
<organism evidence="2 3">
    <name type="scientific">Candidatus Comchoanobacter bicostacola</name>
    <dbReference type="NCBI Taxonomy" id="2919598"/>
    <lineage>
        <taxon>Bacteria</taxon>
        <taxon>Pseudomonadati</taxon>
        <taxon>Pseudomonadota</taxon>
        <taxon>Gammaproteobacteria</taxon>
        <taxon>Candidatus Comchoanobacterales</taxon>
        <taxon>Candidatus Comchoanobacteraceae</taxon>
        <taxon>Candidatus Comchoanobacter</taxon>
    </lineage>
</organism>
<accession>A0ABY5DJ94</accession>
<proteinExistence type="predicted"/>
<reference evidence="2 3" key="1">
    <citation type="journal article" date="2022" name="Nat. Microbiol.">
        <title>The microbiome of a bacterivorous marine choanoflagellate contains a resource-demanding obligate bacterial associate.</title>
        <authorList>
            <person name="Needham D.M."/>
            <person name="Poirier C."/>
            <person name="Bachy C."/>
            <person name="George E.E."/>
            <person name="Wilken S."/>
            <person name="Yung C.C.M."/>
            <person name="Limardo A.J."/>
            <person name="Morando M."/>
            <person name="Sudek L."/>
            <person name="Malmstrom R.R."/>
            <person name="Keeling P.J."/>
            <person name="Santoro A.E."/>
            <person name="Worden A.Z."/>
        </authorList>
    </citation>
    <scope>NUCLEOTIDE SEQUENCE [LARGE SCALE GENOMIC DNA]</scope>
    <source>
        <strain evidence="2 3">Comchoano-1</strain>
    </source>
</reference>